<proteinExistence type="predicted"/>
<evidence type="ECO:0000259" key="5">
    <source>
        <dbReference type="Pfam" id="PF00144"/>
    </source>
</evidence>
<evidence type="ECO:0000256" key="1">
    <source>
        <dbReference type="ARBA" id="ARBA00004370"/>
    </source>
</evidence>
<dbReference type="InterPro" id="IPR012338">
    <property type="entry name" value="Beta-lactam/transpept-like"/>
</dbReference>
<dbReference type="GO" id="GO:0016020">
    <property type="term" value="C:membrane"/>
    <property type="evidence" value="ECO:0007669"/>
    <property type="project" value="UniProtKB-SubCell"/>
</dbReference>
<dbReference type="InterPro" id="IPR011990">
    <property type="entry name" value="TPR-like_helical_dom_sf"/>
</dbReference>
<reference evidence="6 7" key="1">
    <citation type="submission" date="2020-01" db="EMBL/GenBank/DDBJ databases">
        <title>Leptobacterium flavescens.</title>
        <authorList>
            <person name="Wang G."/>
        </authorList>
    </citation>
    <scope>NUCLEOTIDE SEQUENCE [LARGE SCALE GENOMIC DNA]</scope>
    <source>
        <strain evidence="6 7">KCTC 22160</strain>
    </source>
</reference>
<dbReference type="Gene3D" id="1.25.40.10">
    <property type="entry name" value="Tetratricopeptide repeat domain"/>
    <property type="match status" value="1"/>
</dbReference>
<sequence>MKHLKYALILFIGSIFYTNAQSLDSLLSEYAVNGKKHGIRSNFNGVVLVAKDGEIVFNKAYGYADMEKKTPLKTDSKFLIGSVTKPFVAFLVMQQVQKGKIGLEQPITDFLPYLDKEKGKQITIHGLLSHTSGLAHYPGLIPYIKSRASFFNKAFSPEEYAMLIDKTGLVNIPGTSFNYSSLGYVLLGAILEEVTGKSFAELLEENIAQPLGLKNTGFADNEFLLNEITKDYSLENGKYSEAEDRHQSNTYTTGGMHSSAKDIFKWTEALKSHKLLSRRYTKMMLRPNLNGYAYGWFRNETEVFRYNPNQPFYGHSGRVNAYSAYVSLYDDGTTIIVLSNTVPIQPYKLVDTVHKLSRGESPDIKTRVILPSFRDLEHFKEEGGIEGIRKYRDILTARAGFPVYPPSRYLQRMLQLHKDNLQPMDELMADMIKGNPRAEELINRLAYSYLKIDRKKAEYYFKKNVEMFPESANAWDSMGEYYEKTDQLQKALKAYKQAVFLAEKHHYSGLSDYKKNYNTLNQKL</sequence>
<keyword evidence="7" id="KW-1185">Reference proteome</keyword>
<dbReference type="PANTHER" id="PTHR46825">
    <property type="entry name" value="D-ALANYL-D-ALANINE-CARBOXYPEPTIDASE/ENDOPEPTIDASE AMPH"/>
    <property type="match status" value="1"/>
</dbReference>
<keyword evidence="6" id="KW-0378">Hydrolase</keyword>
<feature type="signal peptide" evidence="4">
    <location>
        <begin position="1"/>
        <end position="20"/>
    </location>
</feature>
<feature type="domain" description="Beta-lactamase-related" evidence="5">
    <location>
        <begin position="46"/>
        <end position="346"/>
    </location>
</feature>
<dbReference type="SMART" id="SM00028">
    <property type="entry name" value="TPR"/>
    <property type="match status" value="2"/>
</dbReference>
<feature type="repeat" description="TPR" evidence="3">
    <location>
        <begin position="472"/>
        <end position="505"/>
    </location>
</feature>
<dbReference type="InterPro" id="IPR001466">
    <property type="entry name" value="Beta-lactam-related"/>
</dbReference>
<name>A0A6P0UMF1_9FLAO</name>
<dbReference type="InterPro" id="IPR019734">
    <property type="entry name" value="TPR_rpt"/>
</dbReference>
<evidence type="ECO:0000313" key="6">
    <source>
        <dbReference type="EMBL" id="NER13630.1"/>
    </source>
</evidence>
<dbReference type="Pfam" id="PF00144">
    <property type="entry name" value="Beta-lactamase"/>
    <property type="match status" value="1"/>
</dbReference>
<dbReference type="PANTHER" id="PTHR46825:SF11">
    <property type="entry name" value="PENICILLIN-BINDING PROTEIN 4"/>
    <property type="match status" value="1"/>
</dbReference>
<evidence type="ECO:0000313" key="7">
    <source>
        <dbReference type="Proteomes" id="UP000468581"/>
    </source>
</evidence>
<evidence type="ECO:0000256" key="2">
    <source>
        <dbReference type="ARBA" id="ARBA00023136"/>
    </source>
</evidence>
<keyword evidence="3" id="KW-0802">TPR repeat</keyword>
<dbReference type="PROSITE" id="PS50005">
    <property type="entry name" value="TPR"/>
    <property type="match status" value="1"/>
</dbReference>
<dbReference type="InterPro" id="IPR050491">
    <property type="entry name" value="AmpC-like"/>
</dbReference>
<dbReference type="RefSeq" id="WP_163606693.1">
    <property type="nucleotide sequence ID" value="NZ_JAABOO010000002.1"/>
</dbReference>
<gene>
    <name evidence="6" type="ORF">GWK08_09290</name>
</gene>
<dbReference type="Proteomes" id="UP000468581">
    <property type="component" value="Unassembled WGS sequence"/>
</dbReference>
<organism evidence="6 7">
    <name type="scientific">Leptobacterium flavescens</name>
    <dbReference type="NCBI Taxonomy" id="472055"/>
    <lineage>
        <taxon>Bacteria</taxon>
        <taxon>Pseudomonadati</taxon>
        <taxon>Bacteroidota</taxon>
        <taxon>Flavobacteriia</taxon>
        <taxon>Flavobacteriales</taxon>
        <taxon>Flavobacteriaceae</taxon>
        <taxon>Leptobacterium</taxon>
    </lineage>
</organism>
<dbReference type="EMBL" id="JAABOO010000002">
    <property type="protein sequence ID" value="NER13630.1"/>
    <property type="molecule type" value="Genomic_DNA"/>
</dbReference>
<dbReference type="Gene3D" id="3.40.710.10">
    <property type="entry name" value="DD-peptidase/beta-lactamase superfamily"/>
    <property type="match status" value="1"/>
</dbReference>
<evidence type="ECO:0000256" key="4">
    <source>
        <dbReference type="SAM" id="SignalP"/>
    </source>
</evidence>
<feature type="chain" id="PRO_5027114884" evidence="4">
    <location>
        <begin position="21"/>
        <end position="524"/>
    </location>
</feature>
<accession>A0A6P0UMF1</accession>
<evidence type="ECO:0000256" key="3">
    <source>
        <dbReference type="PROSITE-ProRule" id="PRU00339"/>
    </source>
</evidence>
<dbReference type="AlphaFoldDB" id="A0A6P0UMF1"/>
<dbReference type="SUPFAM" id="SSF56601">
    <property type="entry name" value="beta-lactamase/transpeptidase-like"/>
    <property type="match status" value="1"/>
</dbReference>
<dbReference type="GO" id="GO:0016787">
    <property type="term" value="F:hydrolase activity"/>
    <property type="evidence" value="ECO:0007669"/>
    <property type="project" value="UniProtKB-KW"/>
</dbReference>
<dbReference type="SUPFAM" id="SSF48452">
    <property type="entry name" value="TPR-like"/>
    <property type="match status" value="1"/>
</dbReference>
<keyword evidence="4" id="KW-0732">Signal</keyword>
<comment type="caution">
    <text evidence="6">The sequence shown here is derived from an EMBL/GenBank/DDBJ whole genome shotgun (WGS) entry which is preliminary data.</text>
</comment>
<protein>
    <submittedName>
        <fullName evidence="6">Serine hydrolase</fullName>
    </submittedName>
</protein>
<keyword evidence="2" id="KW-0472">Membrane</keyword>
<comment type="subcellular location">
    <subcellularLocation>
        <location evidence="1">Membrane</location>
    </subcellularLocation>
</comment>